<dbReference type="GO" id="GO:0003723">
    <property type="term" value="F:RNA binding"/>
    <property type="evidence" value="ECO:0007669"/>
    <property type="project" value="UniProtKB-KW"/>
</dbReference>
<dbReference type="FunFam" id="1.10.287.110:FF:000059">
    <property type="entry name" value="dnaJ homolog subfamily C member 17"/>
    <property type="match status" value="1"/>
</dbReference>
<evidence type="ECO:0000313" key="12">
    <source>
        <dbReference type="EMBL" id="GFT92810.1"/>
    </source>
</evidence>
<proteinExistence type="predicted"/>
<evidence type="ECO:0000256" key="10">
    <source>
        <dbReference type="SAM" id="MobiDB-lite"/>
    </source>
</evidence>
<dbReference type="InterPro" id="IPR012677">
    <property type="entry name" value="Nucleotide-bd_a/b_plait_sf"/>
</dbReference>
<keyword evidence="5" id="KW-0143">Chaperone</keyword>
<comment type="subcellular location">
    <subcellularLocation>
        <location evidence="2">Cytoplasm</location>
    </subcellularLocation>
    <subcellularLocation>
        <location evidence="1">Nucleus</location>
    </subcellularLocation>
</comment>
<dbReference type="GO" id="GO:0000390">
    <property type="term" value="P:spliceosomal complex disassembly"/>
    <property type="evidence" value="ECO:0007669"/>
    <property type="project" value="TreeGrafter"/>
</dbReference>
<accession>A0A8X6PZA2</accession>
<evidence type="ECO:0000259" key="11">
    <source>
        <dbReference type="PROSITE" id="PS50076"/>
    </source>
</evidence>
<evidence type="ECO:0000313" key="13">
    <source>
        <dbReference type="Proteomes" id="UP000887013"/>
    </source>
</evidence>
<dbReference type="PRINTS" id="PR00625">
    <property type="entry name" value="JDOMAIN"/>
</dbReference>
<gene>
    <name evidence="12" type="primary">DNAJC17</name>
    <name evidence="12" type="ORF">NPIL_551351</name>
</gene>
<evidence type="ECO:0000256" key="7">
    <source>
        <dbReference type="ARBA" id="ARBA00053783"/>
    </source>
</evidence>
<dbReference type="Gene3D" id="3.30.70.330">
    <property type="match status" value="1"/>
</dbReference>
<dbReference type="AlphaFoldDB" id="A0A8X6PZA2"/>
<dbReference type="Proteomes" id="UP000887013">
    <property type="component" value="Unassembled WGS sequence"/>
</dbReference>
<dbReference type="InterPro" id="IPR000504">
    <property type="entry name" value="RRM_dom"/>
</dbReference>
<dbReference type="GO" id="GO:0005681">
    <property type="term" value="C:spliceosomal complex"/>
    <property type="evidence" value="ECO:0007669"/>
    <property type="project" value="TreeGrafter"/>
</dbReference>
<organism evidence="12 13">
    <name type="scientific">Nephila pilipes</name>
    <name type="common">Giant wood spider</name>
    <name type="synonym">Nephila maculata</name>
    <dbReference type="NCBI Taxonomy" id="299642"/>
    <lineage>
        <taxon>Eukaryota</taxon>
        <taxon>Metazoa</taxon>
        <taxon>Ecdysozoa</taxon>
        <taxon>Arthropoda</taxon>
        <taxon>Chelicerata</taxon>
        <taxon>Arachnida</taxon>
        <taxon>Araneae</taxon>
        <taxon>Araneomorphae</taxon>
        <taxon>Entelegynae</taxon>
        <taxon>Araneoidea</taxon>
        <taxon>Nephilidae</taxon>
        <taxon>Nephila</taxon>
    </lineage>
</organism>
<comment type="caution">
    <text evidence="12">The sequence shown here is derived from an EMBL/GenBank/DDBJ whole genome shotgun (WGS) entry which is preliminary data.</text>
</comment>
<reference evidence="12" key="1">
    <citation type="submission" date="2020-08" db="EMBL/GenBank/DDBJ databases">
        <title>Multicomponent nature underlies the extraordinary mechanical properties of spider dragline silk.</title>
        <authorList>
            <person name="Kono N."/>
            <person name="Nakamura H."/>
            <person name="Mori M."/>
            <person name="Yoshida Y."/>
            <person name="Ohtoshi R."/>
            <person name="Malay A.D."/>
            <person name="Moran D.A.P."/>
            <person name="Tomita M."/>
            <person name="Numata K."/>
            <person name="Arakawa K."/>
        </authorList>
    </citation>
    <scope>NUCLEOTIDE SEQUENCE</scope>
</reference>
<dbReference type="PANTHER" id="PTHR44313">
    <property type="entry name" value="DNAJ HOMOLOG SUBFAMILY C MEMBER 17"/>
    <property type="match status" value="1"/>
</dbReference>
<dbReference type="InterPro" id="IPR035979">
    <property type="entry name" value="RBD_domain_sf"/>
</dbReference>
<dbReference type="SUPFAM" id="SSF46565">
    <property type="entry name" value="Chaperone J-domain"/>
    <property type="match status" value="1"/>
</dbReference>
<dbReference type="OrthoDB" id="259708at2759"/>
<comment type="function">
    <text evidence="7">May negatively affect PAX8-induced thyroglobulin/TG transcription.</text>
</comment>
<dbReference type="Gene3D" id="1.10.287.110">
    <property type="entry name" value="DnaJ domain"/>
    <property type="match status" value="1"/>
</dbReference>
<dbReference type="CDD" id="cd06257">
    <property type="entry name" value="DnaJ"/>
    <property type="match status" value="1"/>
</dbReference>
<feature type="region of interest" description="Disordered" evidence="10">
    <location>
        <begin position="242"/>
        <end position="266"/>
    </location>
</feature>
<dbReference type="InterPro" id="IPR036869">
    <property type="entry name" value="J_dom_sf"/>
</dbReference>
<dbReference type="PANTHER" id="PTHR44313:SF1">
    <property type="entry name" value="DNAJ HOMOLOG SUBFAMILY C MEMBER 17"/>
    <property type="match status" value="1"/>
</dbReference>
<dbReference type="PROSITE" id="PS50076">
    <property type="entry name" value="DNAJ_2"/>
    <property type="match status" value="1"/>
</dbReference>
<dbReference type="InterPro" id="IPR001623">
    <property type="entry name" value="DnaJ_domain"/>
</dbReference>
<dbReference type="GO" id="GO:0005737">
    <property type="term" value="C:cytoplasm"/>
    <property type="evidence" value="ECO:0007669"/>
    <property type="project" value="UniProtKB-SubCell"/>
</dbReference>
<dbReference type="SUPFAM" id="SSF54928">
    <property type="entry name" value="RNA-binding domain, RBD"/>
    <property type="match status" value="1"/>
</dbReference>
<feature type="coiled-coil region" evidence="9">
    <location>
        <begin position="76"/>
        <end position="133"/>
    </location>
</feature>
<keyword evidence="4" id="KW-0694">RNA-binding</keyword>
<dbReference type="Pfam" id="PF00076">
    <property type="entry name" value="RRM_1"/>
    <property type="match status" value="1"/>
</dbReference>
<feature type="domain" description="J" evidence="11">
    <location>
        <begin position="8"/>
        <end position="73"/>
    </location>
</feature>
<dbReference type="EMBL" id="BMAW01025509">
    <property type="protein sequence ID" value="GFT92810.1"/>
    <property type="molecule type" value="Genomic_DNA"/>
</dbReference>
<dbReference type="InterPro" id="IPR052094">
    <property type="entry name" value="Pre-mRNA-splicing_ERAD"/>
</dbReference>
<protein>
    <recommendedName>
        <fullName evidence="8">DnaJ homolog subfamily C member 17</fullName>
    </recommendedName>
</protein>
<keyword evidence="6" id="KW-0539">Nucleus</keyword>
<evidence type="ECO:0000256" key="4">
    <source>
        <dbReference type="ARBA" id="ARBA00022884"/>
    </source>
</evidence>
<dbReference type="InterPro" id="IPR034254">
    <property type="entry name" value="DNAJC17_RRM"/>
</dbReference>
<evidence type="ECO:0000256" key="8">
    <source>
        <dbReference type="ARBA" id="ARBA00074360"/>
    </source>
</evidence>
<dbReference type="Pfam" id="PF00226">
    <property type="entry name" value="DnaJ"/>
    <property type="match status" value="1"/>
</dbReference>
<evidence type="ECO:0000256" key="1">
    <source>
        <dbReference type="ARBA" id="ARBA00004123"/>
    </source>
</evidence>
<evidence type="ECO:0000256" key="2">
    <source>
        <dbReference type="ARBA" id="ARBA00004496"/>
    </source>
</evidence>
<keyword evidence="13" id="KW-1185">Reference proteome</keyword>
<evidence type="ECO:0000256" key="3">
    <source>
        <dbReference type="ARBA" id="ARBA00022490"/>
    </source>
</evidence>
<evidence type="ECO:0000256" key="9">
    <source>
        <dbReference type="SAM" id="Coils"/>
    </source>
</evidence>
<name>A0A8X6PZA2_NEPPI</name>
<dbReference type="SMART" id="SM00271">
    <property type="entry name" value="DnaJ"/>
    <property type="match status" value="1"/>
</dbReference>
<dbReference type="CDD" id="cd12429">
    <property type="entry name" value="RRM_DNAJC17"/>
    <property type="match status" value="1"/>
</dbReference>
<sequence length="294" mass="33580">MEDLMKIDLYELLNISIKAEEKEIKKAYRKKALSCHPDKNPDNPKAAELFQQLSRALEVLTDKAARAAYDKVLNARKAAQIRHRELDSKRKKLKEDLEAREKAAQEYDEKHSAANLQKEIERLRQEGSKLLEEEKERLHQEILKEKSGGNSSHNVMPRLKVKWKSHKSDETNGGYNQENLGKLFAKYGKVLCLVSSKKSGSAILEFSSPAAAQHAFETEKGYSKNPLTLSWICGQPEYPSNSRFTSPHNVKGPAPEPSKDSALTSRDYESLVLMKLRQAEERKKLIEQMMEEED</sequence>
<keyword evidence="3" id="KW-0963">Cytoplasm</keyword>
<evidence type="ECO:0000256" key="5">
    <source>
        <dbReference type="ARBA" id="ARBA00023186"/>
    </source>
</evidence>
<evidence type="ECO:0000256" key="6">
    <source>
        <dbReference type="ARBA" id="ARBA00023242"/>
    </source>
</evidence>
<keyword evidence="9" id="KW-0175">Coiled coil</keyword>